<dbReference type="OrthoDB" id="9782542at2"/>
<organism evidence="3 4">
    <name type="scientific">Micropruina glycogenica</name>
    <dbReference type="NCBI Taxonomy" id="75385"/>
    <lineage>
        <taxon>Bacteria</taxon>
        <taxon>Bacillati</taxon>
        <taxon>Actinomycetota</taxon>
        <taxon>Actinomycetes</taxon>
        <taxon>Propionibacteriales</taxon>
        <taxon>Nocardioidaceae</taxon>
        <taxon>Micropruina</taxon>
    </lineage>
</organism>
<dbReference type="RefSeq" id="WP_158681227.1">
    <property type="nucleotide sequence ID" value="NZ_BAAAGO010000006.1"/>
</dbReference>
<dbReference type="KEGG" id="mgg:MPLG2_3053"/>
<dbReference type="Proteomes" id="UP000238164">
    <property type="component" value="Chromosome 1"/>
</dbReference>
<protein>
    <recommendedName>
        <fullName evidence="2">Cell envelope-related transcriptional attenuator domain-containing protein</fullName>
    </recommendedName>
</protein>
<dbReference type="AlphaFoldDB" id="A0A2N9JKI2"/>
<evidence type="ECO:0000313" key="4">
    <source>
        <dbReference type="Proteomes" id="UP000238164"/>
    </source>
</evidence>
<dbReference type="PANTHER" id="PTHR33392">
    <property type="entry name" value="POLYISOPRENYL-TEICHOIC ACID--PEPTIDOGLYCAN TEICHOIC ACID TRANSFERASE TAGU"/>
    <property type="match status" value="1"/>
</dbReference>
<evidence type="ECO:0000313" key="3">
    <source>
        <dbReference type="EMBL" id="SPD88083.1"/>
    </source>
</evidence>
<name>A0A2N9JKI2_9ACTN</name>
<comment type="similarity">
    <text evidence="1">Belongs to the LytR/CpsA/Psr (LCP) family.</text>
</comment>
<proteinExistence type="inferred from homology"/>
<dbReference type="EMBL" id="LT985188">
    <property type="protein sequence ID" value="SPD88083.1"/>
    <property type="molecule type" value="Genomic_DNA"/>
</dbReference>
<keyword evidence="4" id="KW-1185">Reference proteome</keyword>
<dbReference type="PANTHER" id="PTHR33392:SF6">
    <property type="entry name" value="POLYISOPRENYL-TEICHOIC ACID--PEPTIDOGLYCAN TEICHOIC ACID TRANSFERASE TAGU"/>
    <property type="match status" value="1"/>
</dbReference>
<sequence>MRSRSDRLVAVATLGAFVVVAGVLGLVSLYLGAVTQAMSGLQRTTPLPDYSGRPSPQHADGPAATRFLVLVSDDDGRLASAYLAQLSSASDALHLVGLPANLLVADAQGKDSTLAARFGAGPMSAVRAVETLMGLRIDHMVQIDLDGFTAIVDVLGGVGVDNRVETAANGWHFPAGALRLTGASATAYLTSSKHSMTTLERTQAVFVEIVQGLIGGDTLTNPAKVENIGDVLNSCVTVDAGLTAGEIRRLALDMQLSADAVTAAPLPLAGVSTWGGGEVIVPDQNLMRGLANALRAEQPRVWVAKQADPWAPLAQLPPR</sequence>
<dbReference type="Pfam" id="PF03816">
    <property type="entry name" value="LytR_cpsA_psr"/>
    <property type="match status" value="1"/>
</dbReference>
<accession>A0A2N9JKI2</accession>
<evidence type="ECO:0000256" key="1">
    <source>
        <dbReference type="ARBA" id="ARBA00006068"/>
    </source>
</evidence>
<dbReference type="Gene3D" id="3.40.630.190">
    <property type="entry name" value="LCP protein"/>
    <property type="match status" value="1"/>
</dbReference>
<dbReference type="InterPro" id="IPR050922">
    <property type="entry name" value="LytR/CpsA/Psr_CW_biosynth"/>
</dbReference>
<reference evidence="3 4" key="1">
    <citation type="submission" date="2018-02" db="EMBL/GenBank/DDBJ databases">
        <authorList>
            <person name="Cohen D.B."/>
            <person name="Kent A.D."/>
        </authorList>
    </citation>
    <scope>NUCLEOTIDE SEQUENCE [LARGE SCALE GENOMIC DNA]</scope>
    <source>
        <strain evidence="3">1</strain>
    </source>
</reference>
<feature type="domain" description="Cell envelope-related transcriptional attenuator" evidence="2">
    <location>
        <begin position="85"/>
        <end position="202"/>
    </location>
</feature>
<evidence type="ECO:0000259" key="2">
    <source>
        <dbReference type="Pfam" id="PF03816"/>
    </source>
</evidence>
<gene>
    <name evidence="3" type="ORF">MPLG2_3053</name>
</gene>
<dbReference type="InterPro" id="IPR004474">
    <property type="entry name" value="LytR_CpsA_psr"/>
</dbReference>